<dbReference type="RefSeq" id="XP_058342077.1">
    <property type="nucleotide sequence ID" value="XM_058487262.1"/>
</dbReference>
<dbReference type="PROSITE" id="PS51512">
    <property type="entry name" value="DFDF"/>
    <property type="match status" value="1"/>
</dbReference>
<evidence type="ECO:0000313" key="7">
    <source>
        <dbReference type="Proteomes" id="UP001234581"/>
    </source>
</evidence>
<dbReference type="EMBL" id="JARTCD010000034">
    <property type="protein sequence ID" value="KAJ8657164.1"/>
    <property type="molecule type" value="Genomic_DNA"/>
</dbReference>
<dbReference type="InterPro" id="IPR025609">
    <property type="entry name" value="Lsm14-like_N"/>
</dbReference>
<dbReference type="Proteomes" id="UP001234581">
    <property type="component" value="Unassembled WGS sequence"/>
</dbReference>
<feature type="compositionally biased region" description="Polar residues" evidence="2">
    <location>
        <begin position="187"/>
        <end position="197"/>
    </location>
</feature>
<dbReference type="PROSITE" id="PS51513">
    <property type="entry name" value="FFD"/>
    <property type="match status" value="1"/>
</dbReference>
<dbReference type="AlphaFoldDB" id="A0AAD7V1P6"/>
<dbReference type="GO" id="GO:0033962">
    <property type="term" value="P:P-body assembly"/>
    <property type="evidence" value="ECO:0007669"/>
    <property type="project" value="TreeGrafter"/>
</dbReference>
<feature type="region of interest" description="Disordered" evidence="2">
    <location>
        <begin position="339"/>
        <end position="392"/>
    </location>
</feature>
<dbReference type="PROSITE" id="PS52002">
    <property type="entry name" value="SM"/>
    <property type="match status" value="1"/>
</dbReference>
<evidence type="ECO:0000259" key="4">
    <source>
        <dbReference type="PROSITE" id="PS51513"/>
    </source>
</evidence>
<dbReference type="GO" id="GO:0003729">
    <property type="term" value="F:mRNA binding"/>
    <property type="evidence" value="ECO:0007669"/>
    <property type="project" value="TreeGrafter"/>
</dbReference>
<dbReference type="Pfam" id="PF12701">
    <property type="entry name" value="LSM14"/>
    <property type="match status" value="1"/>
</dbReference>
<feature type="domain" description="DFDF" evidence="3">
    <location>
        <begin position="277"/>
        <end position="313"/>
    </location>
</feature>
<gene>
    <name evidence="6" type="ORF">O0I10_007244</name>
</gene>
<evidence type="ECO:0000256" key="2">
    <source>
        <dbReference type="SAM" id="MobiDB-lite"/>
    </source>
</evidence>
<dbReference type="Gene3D" id="2.30.30.100">
    <property type="match status" value="1"/>
</dbReference>
<dbReference type="PANTHER" id="PTHR13586:SF0">
    <property type="entry name" value="TRAILER HITCH, ISOFORM H"/>
    <property type="match status" value="1"/>
</dbReference>
<dbReference type="GO" id="GO:0000932">
    <property type="term" value="C:P-body"/>
    <property type="evidence" value="ECO:0007669"/>
    <property type="project" value="TreeGrafter"/>
</dbReference>
<organism evidence="6 7">
    <name type="scientific">Lichtheimia ornata</name>
    <dbReference type="NCBI Taxonomy" id="688661"/>
    <lineage>
        <taxon>Eukaryota</taxon>
        <taxon>Fungi</taxon>
        <taxon>Fungi incertae sedis</taxon>
        <taxon>Mucoromycota</taxon>
        <taxon>Mucoromycotina</taxon>
        <taxon>Mucoromycetes</taxon>
        <taxon>Mucorales</taxon>
        <taxon>Lichtheimiaceae</taxon>
        <taxon>Lichtheimia</taxon>
    </lineage>
</organism>
<evidence type="ECO:0000256" key="1">
    <source>
        <dbReference type="PROSITE-ProRule" id="PRU00846"/>
    </source>
</evidence>
<evidence type="ECO:0000259" key="3">
    <source>
        <dbReference type="PROSITE" id="PS51512"/>
    </source>
</evidence>
<feature type="domain" description="Sm" evidence="5">
    <location>
        <begin position="1"/>
        <end position="80"/>
    </location>
</feature>
<feature type="compositionally biased region" description="Basic and acidic residues" evidence="2">
    <location>
        <begin position="253"/>
        <end position="268"/>
    </location>
</feature>
<reference evidence="6 7" key="1">
    <citation type="submission" date="2023-03" db="EMBL/GenBank/DDBJ databases">
        <title>Genome sequence of Lichtheimia ornata CBS 291.66.</title>
        <authorList>
            <person name="Mohabir J.T."/>
            <person name="Shea T.P."/>
            <person name="Kurbessoian T."/>
            <person name="Berby B."/>
            <person name="Fontaine J."/>
            <person name="Livny J."/>
            <person name="Gnirke A."/>
            <person name="Stajich J.E."/>
            <person name="Cuomo C.A."/>
        </authorList>
    </citation>
    <scope>NUCLEOTIDE SEQUENCE [LARGE SCALE GENOMIC DNA]</scope>
    <source>
        <strain evidence="6">CBS 291.66</strain>
    </source>
</reference>
<dbReference type="GO" id="GO:0034063">
    <property type="term" value="P:stress granule assembly"/>
    <property type="evidence" value="ECO:0007669"/>
    <property type="project" value="TreeGrafter"/>
</dbReference>
<dbReference type="GeneID" id="83214653"/>
<feature type="region of interest" description="Disordered" evidence="2">
    <location>
        <begin position="182"/>
        <end position="281"/>
    </location>
</feature>
<comment type="caution">
    <text evidence="6">The sequence shown here is derived from an EMBL/GenBank/DDBJ whole genome shotgun (WGS) entry which is preliminary data.</text>
</comment>
<dbReference type="InterPro" id="IPR019050">
    <property type="entry name" value="FDF_dom"/>
</dbReference>
<name>A0AAD7V1P6_9FUNG</name>
<dbReference type="CDD" id="cd01736">
    <property type="entry name" value="LSm14_N"/>
    <property type="match status" value="1"/>
</dbReference>
<feature type="short sequence motif" description="FFD box" evidence="1">
    <location>
        <begin position="318"/>
        <end position="334"/>
    </location>
</feature>
<dbReference type="SUPFAM" id="SSF50182">
    <property type="entry name" value="Sm-like ribonucleoproteins"/>
    <property type="match status" value="1"/>
</dbReference>
<evidence type="ECO:0000259" key="5">
    <source>
        <dbReference type="PROSITE" id="PS52002"/>
    </source>
</evidence>
<feature type="compositionally biased region" description="Basic residues" evidence="2">
    <location>
        <begin position="372"/>
        <end position="392"/>
    </location>
</feature>
<proteinExistence type="predicted"/>
<feature type="domain" description="FFD box profile" evidence="4">
    <location>
        <begin position="318"/>
        <end position="334"/>
    </location>
</feature>
<sequence>MSELRYIGSKISLVSKSDIRYVGILHSIDPTNATLSLEQVVSYGTEGRRGDMHVPPSDAVFGLIVFRGSDIKDLQVFEAPSHAKNSYHPPPQPMMIPEQYGYYYYPPPPPPPSSSSHIQAPAATPYFHNTEYPQQPPYPTPGPTTITPTVFNYPSYYNDQPLITDGPQMPIPAIPMIHKPEMPPTPTTQVPHTANTEDVQEPISMKPVRKPDLKDDENGEIPSTTAYNNRRESCEEMASSIEQLAKSVSELGIGKEQRRSLSKAEKQPSRSSSVRTKRKKKIPVPCHDFDFASSNAKFDKQELRHLLEEEDTQRVVPQFYDKSKSFFDDISCEAKEQADHKGANYRKKPWHEKQLNMETFGEPSAFREGARGRGRGMHRGRGNGRKQLRGIA</sequence>
<dbReference type="SMART" id="SM01199">
    <property type="entry name" value="FDF"/>
    <property type="match status" value="1"/>
</dbReference>
<keyword evidence="7" id="KW-1185">Reference proteome</keyword>
<accession>A0AAD7V1P6</accession>
<dbReference type="InterPro" id="IPR010920">
    <property type="entry name" value="LSM_dom_sf"/>
</dbReference>
<dbReference type="InterPro" id="IPR025762">
    <property type="entry name" value="DFDF"/>
</dbReference>
<evidence type="ECO:0000313" key="6">
    <source>
        <dbReference type="EMBL" id="KAJ8657164.1"/>
    </source>
</evidence>
<dbReference type="InterPro" id="IPR025761">
    <property type="entry name" value="FFD_box"/>
</dbReference>
<protein>
    <submittedName>
        <fullName evidence="6">Uncharacterized protein</fullName>
    </submittedName>
</protein>
<dbReference type="InterPro" id="IPR047575">
    <property type="entry name" value="Sm"/>
</dbReference>
<dbReference type="PANTHER" id="PTHR13586">
    <property type="entry name" value="SCD6 PROTEIN-RELATED"/>
    <property type="match status" value="1"/>
</dbReference>
<dbReference type="SMART" id="SM01271">
    <property type="entry name" value="LSM14"/>
    <property type="match status" value="1"/>
</dbReference>